<dbReference type="PANTHER" id="PTHR43355:SF2">
    <property type="entry name" value="FLAVIN REDUCTASE (NADPH)"/>
    <property type="match status" value="1"/>
</dbReference>
<dbReference type="InterPro" id="IPR051606">
    <property type="entry name" value="Polyketide_Oxido-like"/>
</dbReference>
<reference evidence="2 3" key="1">
    <citation type="submission" date="2018-06" db="EMBL/GenBank/DDBJ databases">
        <authorList>
            <consortium name="Pathogen Informatics"/>
            <person name="Doyle S."/>
        </authorList>
    </citation>
    <scope>NUCLEOTIDE SEQUENCE [LARGE SCALE GENOMIC DNA]</scope>
    <source>
        <strain evidence="2 3">NCTC10684</strain>
    </source>
</reference>
<accession>A0A380WND1</accession>
<dbReference type="GO" id="GO:0016646">
    <property type="term" value="F:oxidoreductase activity, acting on the CH-NH group of donors, NAD or NADP as acceptor"/>
    <property type="evidence" value="ECO:0007669"/>
    <property type="project" value="TreeGrafter"/>
</dbReference>
<gene>
    <name evidence="2" type="ORF">NCTC10684_03602</name>
</gene>
<proteinExistence type="predicted"/>
<protein>
    <submittedName>
        <fullName evidence="2">NADH-flavin reductase</fullName>
    </submittedName>
</protein>
<dbReference type="AlphaFoldDB" id="A0A380WND1"/>
<evidence type="ECO:0000313" key="2">
    <source>
        <dbReference type="EMBL" id="SUU90348.1"/>
    </source>
</evidence>
<evidence type="ECO:0000313" key="3">
    <source>
        <dbReference type="Proteomes" id="UP000254701"/>
    </source>
</evidence>
<sequence>MKLALIGASGFVGNAVLKEAASRGHKVTAIVRTPSKVAAIDGVTAVNADVNDIEALKAAISGSDVVVSAFNGGWGDPDIYAKHLAGSKAIVAAAKAAGKRVIVVGGAGSLEIDGKQLVDGPHFPEAYKDGARAARDALAALRSETGLEWSFLSPAIMMAPGERTGQFRTGGDQPVFDAKGESHISVEDLAVAIVNEAEAPQHTGKRFTVGY</sequence>
<dbReference type="InterPro" id="IPR036291">
    <property type="entry name" value="NAD(P)-bd_dom_sf"/>
</dbReference>
<name>A0A380WND1_AMIAI</name>
<dbReference type="RefSeq" id="WP_165915946.1">
    <property type="nucleotide sequence ID" value="NZ_BAAAVY010000002.1"/>
</dbReference>
<dbReference type="Proteomes" id="UP000254701">
    <property type="component" value="Unassembled WGS sequence"/>
</dbReference>
<dbReference type="Pfam" id="PF13460">
    <property type="entry name" value="NAD_binding_10"/>
    <property type="match status" value="1"/>
</dbReference>
<feature type="domain" description="NAD(P)-binding" evidence="1">
    <location>
        <begin position="7"/>
        <end position="196"/>
    </location>
</feature>
<dbReference type="Gene3D" id="3.40.50.720">
    <property type="entry name" value="NAD(P)-binding Rossmann-like Domain"/>
    <property type="match status" value="1"/>
</dbReference>
<dbReference type="PANTHER" id="PTHR43355">
    <property type="entry name" value="FLAVIN REDUCTASE (NADPH)"/>
    <property type="match status" value="1"/>
</dbReference>
<dbReference type="InterPro" id="IPR016040">
    <property type="entry name" value="NAD(P)-bd_dom"/>
</dbReference>
<dbReference type="EMBL" id="UFSM01000001">
    <property type="protein sequence ID" value="SUU90348.1"/>
    <property type="molecule type" value="Genomic_DNA"/>
</dbReference>
<evidence type="ECO:0000259" key="1">
    <source>
        <dbReference type="Pfam" id="PF13460"/>
    </source>
</evidence>
<organism evidence="2 3">
    <name type="scientific">Aminobacter aminovorans</name>
    <name type="common">Chelatobacter heintzii</name>
    <dbReference type="NCBI Taxonomy" id="83263"/>
    <lineage>
        <taxon>Bacteria</taxon>
        <taxon>Pseudomonadati</taxon>
        <taxon>Pseudomonadota</taxon>
        <taxon>Alphaproteobacteria</taxon>
        <taxon>Hyphomicrobiales</taxon>
        <taxon>Phyllobacteriaceae</taxon>
        <taxon>Aminobacter</taxon>
    </lineage>
</organism>
<dbReference type="SUPFAM" id="SSF51735">
    <property type="entry name" value="NAD(P)-binding Rossmann-fold domains"/>
    <property type="match status" value="1"/>
</dbReference>